<feature type="repeat" description="WD" evidence="3">
    <location>
        <begin position="1318"/>
        <end position="1361"/>
    </location>
</feature>
<keyword evidence="1 3" id="KW-0853">WD repeat</keyword>
<dbReference type="SUPFAM" id="SSF52540">
    <property type="entry name" value="P-loop containing nucleoside triphosphate hydrolases"/>
    <property type="match status" value="1"/>
</dbReference>
<evidence type="ECO:0008006" key="7">
    <source>
        <dbReference type="Google" id="ProtNLM"/>
    </source>
</evidence>
<feature type="region of interest" description="Disordered" evidence="4">
    <location>
        <begin position="1084"/>
        <end position="1108"/>
    </location>
</feature>
<dbReference type="InterPro" id="IPR050505">
    <property type="entry name" value="WDR55/POC1"/>
</dbReference>
<dbReference type="InterPro" id="IPR001680">
    <property type="entry name" value="WD40_rpt"/>
</dbReference>
<dbReference type="PROSITE" id="PS00678">
    <property type="entry name" value="WD_REPEATS_1"/>
    <property type="match status" value="3"/>
</dbReference>
<dbReference type="SMART" id="SM00320">
    <property type="entry name" value="WD40"/>
    <property type="match status" value="12"/>
</dbReference>
<comment type="caution">
    <text evidence="5">The sequence shown here is derived from an EMBL/GenBank/DDBJ whole genome shotgun (WGS) entry which is preliminary data.</text>
</comment>
<evidence type="ECO:0000256" key="3">
    <source>
        <dbReference type="PROSITE-ProRule" id="PRU00221"/>
    </source>
</evidence>
<reference evidence="5 6" key="1">
    <citation type="submission" date="2024-10" db="EMBL/GenBank/DDBJ databases">
        <title>The Natural Products Discovery Center: Release of the First 8490 Sequenced Strains for Exploring Actinobacteria Biosynthetic Diversity.</title>
        <authorList>
            <person name="Kalkreuter E."/>
            <person name="Kautsar S.A."/>
            <person name="Yang D."/>
            <person name="Bader C.D."/>
            <person name="Teijaro C.N."/>
            <person name="Fluegel L."/>
            <person name="Davis C.M."/>
            <person name="Simpson J.R."/>
            <person name="Lauterbach L."/>
            <person name="Steele A.D."/>
            <person name="Gui C."/>
            <person name="Meng S."/>
            <person name="Li G."/>
            <person name="Viehrig K."/>
            <person name="Ye F."/>
            <person name="Su P."/>
            <person name="Kiefer A.F."/>
            <person name="Nichols A."/>
            <person name="Cepeda A.J."/>
            <person name="Yan W."/>
            <person name="Fan B."/>
            <person name="Jiang Y."/>
            <person name="Adhikari A."/>
            <person name="Zheng C.-J."/>
            <person name="Schuster L."/>
            <person name="Cowan T.M."/>
            <person name="Smanski M.J."/>
            <person name="Chevrette M.G."/>
            <person name="De Carvalho L.P.S."/>
            <person name="Shen B."/>
        </authorList>
    </citation>
    <scope>NUCLEOTIDE SEQUENCE [LARGE SCALE GENOMIC DNA]</scope>
    <source>
        <strain evidence="5 6">NPDC000140</strain>
    </source>
</reference>
<feature type="repeat" description="WD" evidence="3">
    <location>
        <begin position="1102"/>
        <end position="1136"/>
    </location>
</feature>
<keyword evidence="2" id="KW-0677">Repeat</keyword>
<name>A0ABW6VY30_9ACTN</name>
<feature type="repeat" description="WD" evidence="3">
    <location>
        <begin position="1019"/>
        <end position="1062"/>
    </location>
</feature>
<protein>
    <recommendedName>
        <fullName evidence="7">WD40 repeat protein</fullName>
    </recommendedName>
</protein>
<dbReference type="Gene3D" id="3.40.50.1460">
    <property type="match status" value="1"/>
</dbReference>
<feature type="repeat" description="WD" evidence="3">
    <location>
        <begin position="842"/>
        <end position="885"/>
    </location>
</feature>
<evidence type="ECO:0000313" key="5">
    <source>
        <dbReference type="EMBL" id="MFF5202265.1"/>
    </source>
</evidence>
<dbReference type="PROSITE" id="PS50082">
    <property type="entry name" value="WD_REPEATS_2"/>
    <property type="match status" value="8"/>
</dbReference>
<feature type="repeat" description="WD" evidence="3">
    <location>
        <begin position="1166"/>
        <end position="1188"/>
    </location>
</feature>
<proteinExistence type="predicted"/>
<sequence>MRGDGPERPWGELVTVIMDRYDALPPLRRIRPEVEAAAAVLARTGFIRAASDLPRDGLAASVKEAIREWSPNPRRLVVYWAGHGKAVHGGEFFLCCRDTTGPEPAQETAMSARRLGELLATKDVAEIVVLVDACGAGGAADEIVDGFRRQAERRVAAGGGRPNIAVISSASRFEVAKELVFSRALAEVLRDGPPPDPSYLPWTDRDRHITPNELAQALRVKLASIDAGRILQTPDHDMAGMVGRFFRNPRHRGWLPDVNVDEQRQRNALLPADVVEHFMLKFRGIDAGDDQGWYFTGRHTVLRRIVAWLNDDRPGMLAVTGSPGCGKSAVLGRLAILSVPDYRQEVEIHGGLSGVPVDTIPTAGSIHAGVHAKNKAILDCVNELSEALNITAPSRGWQTASEFVHRVSEVRRHRATILLDALDEAQHRDIRLIASELLRPLAELPGIKVLVATRPDRSGDPVSAEQGHRPLLRALGVSDDQVIWLDRDADQDADIASYSFRRLTHTAGSPYVGRDGEARRAAEEIAAHSNGVFLFARLLTRRLARMPQVADLGSPQMRSLLSGSVVDAFAEDLARFGDHERRVRDLLTPLAWAEGAGLPRRDVWLTLANAVTDGGRYTEADLHWLMANAGAHLVESSEDGQAVYRLYHQSYNDYLRRGTQTRRVQALITRALVGLTTIDGVRRWPDANPYVLRHLATHAAAGDSLPELVDDSAFLLYAEPTRLWRVLAGVDHRDRPLVRLYWRTAADFPDMSTAQRAAALQSVALAHEPEALPLLHPVDEVPWRGLWGRGERSAFHRRLAGHTSAVTAVAIREVSRDVVIATASGDGTVRVWDTTGNHRATLRGHRAPVLAVEIVAVDGRNFVATGGADGTVRLWDLTTGAQEASVSHAGGWVHALAAVTLPDGRALLVGGDEAGSVRIWGLPALNLHATLPDHLTTVRAIVTAQGRDGRFLIVTGGDDGRVRLWDPEGWVLLRTLGTTGWIYALAAATIGGRLLLATGGAFGTVTLWDAGTGESHVSCTGHTGAVNALAFGEIDGRTVLATAGDDGGVRLWDPVSGSALRTLRHPPSVYHAESDWAGEGRRMLALEGPEGPGDEQEPRDDPPGDRESILALGFNTGRGPAVLATGGADRTLRLWETVTSTGGATRDDGRFTTSAVFTRIGSEHVLVTGGRDGRVLVWDAMTGRVRQPIVGVGAVNALAVTELGGRPVVAVAAGQSVRLCDAATGDLLDATRGNAVLSVMAVAFCDLGEGVLVAYTGDLGQLVLWSPATHERWTVQTAGGRVNALAVAVHGDRRVVATVGFSDTVELRDLGGEEVQLLAGHKGYVRALAAGNLSGRSVLATGGQDNNVVLWDVERGEKIHTLRGHGEAVNALAIGEIDGRTVLASGGDDRTVLLWDCRTGQRLAQLTSQTAAVRALTIIERDGRTLLASGGDDGVHMVELRRLPVPPEQSGATGGRRQRVPADGPVFAPEPEPSSMAATPTPPEESEGRRRRTWMPWPRGN</sequence>
<keyword evidence="6" id="KW-1185">Reference proteome</keyword>
<accession>A0ABW6VY30</accession>
<dbReference type="Gene3D" id="3.40.50.300">
    <property type="entry name" value="P-loop containing nucleotide triphosphate hydrolases"/>
    <property type="match status" value="1"/>
</dbReference>
<organism evidence="5 6">
    <name type="scientific">Micromonospora parva</name>
    <dbReference type="NCBI Taxonomy" id="1464048"/>
    <lineage>
        <taxon>Bacteria</taxon>
        <taxon>Bacillati</taxon>
        <taxon>Actinomycetota</taxon>
        <taxon>Actinomycetes</taxon>
        <taxon>Micromonosporales</taxon>
        <taxon>Micromonosporaceae</taxon>
        <taxon>Micromonospora</taxon>
    </lineage>
</organism>
<feature type="compositionally biased region" description="Basic and acidic residues" evidence="4">
    <location>
        <begin position="1099"/>
        <end position="1108"/>
    </location>
</feature>
<evidence type="ECO:0000256" key="1">
    <source>
        <dbReference type="ARBA" id="ARBA00022574"/>
    </source>
</evidence>
<evidence type="ECO:0000256" key="2">
    <source>
        <dbReference type="ARBA" id="ARBA00022737"/>
    </source>
</evidence>
<dbReference type="InterPro" id="IPR011047">
    <property type="entry name" value="Quinoprotein_ADH-like_sf"/>
</dbReference>
<dbReference type="RefSeq" id="WP_358137146.1">
    <property type="nucleotide sequence ID" value="NZ_JBEZDH010000011.1"/>
</dbReference>
<dbReference type="Proteomes" id="UP001602287">
    <property type="component" value="Unassembled WGS sequence"/>
</dbReference>
<gene>
    <name evidence="5" type="ORF">ACFY3B_21945</name>
</gene>
<dbReference type="InterPro" id="IPR019775">
    <property type="entry name" value="WD40_repeat_CS"/>
</dbReference>
<dbReference type="PRINTS" id="PR00320">
    <property type="entry name" value="GPROTEINBRPT"/>
</dbReference>
<dbReference type="Pfam" id="PF00400">
    <property type="entry name" value="WD40"/>
    <property type="match status" value="6"/>
</dbReference>
<dbReference type="EMBL" id="JBIAZM010000008">
    <property type="protein sequence ID" value="MFF5202265.1"/>
    <property type="molecule type" value="Genomic_DNA"/>
</dbReference>
<dbReference type="SUPFAM" id="SSF69322">
    <property type="entry name" value="Tricorn protease domain 2"/>
    <property type="match status" value="1"/>
</dbReference>
<dbReference type="InterPro" id="IPR027417">
    <property type="entry name" value="P-loop_NTPase"/>
</dbReference>
<dbReference type="SUPFAM" id="SSF50998">
    <property type="entry name" value="Quinoprotein alcohol dehydrogenase-like"/>
    <property type="match status" value="1"/>
</dbReference>
<evidence type="ECO:0000313" key="6">
    <source>
        <dbReference type="Proteomes" id="UP001602287"/>
    </source>
</evidence>
<dbReference type="Gene3D" id="2.130.10.10">
    <property type="entry name" value="YVTN repeat-like/Quinoprotein amine dehydrogenase"/>
    <property type="match status" value="4"/>
</dbReference>
<feature type="repeat" description="WD" evidence="3">
    <location>
        <begin position="1362"/>
        <end position="1405"/>
    </location>
</feature>
<dbReference type="PANTHER" id="PTHR44019:SF8">
    <property type="entry name" value="POC1 CENTRIOLAR PROTEIN HOMOLOG"/>
    <property type="match status" value="1"/>
</dbReference>
<dbReference type="InterPro" id="IPR015943">
    <property type="entry name" value="WD40/YVTN_repeat-like_dom_sf"/>
</dbReference>
<feature type="region of interest" description="Disordered" evidence="4">
    <location>
        <begin position="1444"/>
        <end position="1501"/>
    </location>
</feature>
<feature type="repeat" description="WD" evidence="3">
    <location>
        <begin position="952"/>
        <end position="966"/>
    </location>
</feature>
<dbReference type="InterPro" id="IPR020472">
    <property type="entry name" value="WD40_PAC1"/>
</dbReference>
<dbReference type="PANTHER" id="PTHR44019">
    <property type="entry name" value="WD REPEAT-CONTAINING PROTEIN 55"/>
    <property type="match status" value="1"/>
</dbReference>
<feature type="repeat" description="WD" evidence="3">
    <location>
        <begin position="799"/>
        <end position="842"/>
    </location>
</feature>
<dbReference type="PROSITE" id="PS50294">
    <property type="entry name" value="WD_REPEATS_REGION"/>
    <property type="match status" value="5"/>
</dbReference>
<evidence type="ECO:0000256" key="4">
    <source>
        <dbReference type="SAM" id="MobiDB-lite"/>
    </source>
</evidence>
<dbReference type="CDD" id="cd00200">
    <property type="entry name" value="WD40"/>
    <property type="match status" value="1"/>
</dbReference>